<evidence type="ECO:0000259" key="7">
    <source>
        <dbReference type="PROSITE" id="PS51325"/>
    </source>
</evidence>
<evidence type="ECO:0000256" key="2">
    <source>
        <dbReference type="ARBA" id="ARBA00023125"/>
    </source>
</evidence>
<dbReference type="EMBL" id="NPHW01006450">
    <property type="protein sequence ID" value="OXV05785.1"/>
    <property type="molecule type" value="Genomic_DNA"/>
</dbReference>
<dbReference type="Proteomes" id="UP000243515">
    <property type="component" value="Unassembled WGS sequence"/>
</dbReference>
<dbReference type="GO" id="GO:0045895">
    <property type="term" value="P:positive regulation of mating-type specific transcription, DNA-templated"/>
    <property type="evidence" value="ECO:0007669"/>
    <property type="project" value="InterPro"/>
</dbReference>
<dbReference type="GO" id="GO:0008301">
    <property type="term" value="F:DNA binding, bending"/>
    <property type="evidence" value="ECO:0007669"/>
    <property type="project" value="InterPro"/>
</dbReference>
<organism evidence="8 9">
    <name type="scientific">Elaphomyces granulatus</name>
    <dbReference type="NCBI Taxonomy" id="519963"/>
    <lineage>
        <taxon>Eukaryota</taxon>
        <taxon>Fungi</taxon>
        <taxon>Dikarya</taxon>
        <taxon>Ascomycota</taxon>
        <taxon>Pezizomycotina</taxon>
        <taxon>Eurotiomycetes</taxon>
        <taxon>Eurotiomycetidae</taxon>
        <taxon>Eurotiales</taxon>
        <taxon>Elaphomycetaceae</taxon>
        <taxon>Elaphomyces</taxon>
    </lineage>
</organism>
<dbReference type="OrthoDB" id="5398665at2759"/>
<comment type="caution">
    <text evidence="8">The sequence shown here is derived from an EMBL/GenBank/DDBJ whole genome shotgun (WGS) entry which is preliminary data.</text>
</comment>
<keyword evidence="9" id="KW-1185">Reference proteome</keyword>
<keyword evidence="2 5" id="KW-0238">DNA-binding</keyword>
<sequence length="351" mass="39026">MSLTTEAEDSPLQRAFMNFLLGLSRDNLDEILEYVDTTTNLDSNLKHKTQTMIASIAPPTNPNPPRRSLVSSAGSRRRSAPLSNKKLRPLNSFIAFRSYYSTIFPTLTQKAKSGILRFLWQEDIFKAKWAILAKAYSIIRDDHGSEVTLDTFLDLAVPFIGIISPQSYLDTMGWQLIPEPGRQHNFVKIVPILKPPTSTNHSVSDVVNFCYNAGYVTSSGTSAGYSTNLMNFAIQPRDGNSTAGSDSGDTMDSPFRVAELPSSSSEVTRAGFDANDPSVHELFHKHEGPCKEKEVVEGIENIMKEFRASNEDDVDSILSPFNPLLHQAAFHYDPIAHEPFDGYNIDDMIDL</sequence>
<dbReference type="GO" id="GO:0005634">
    <property type="term" value="C:nucleus"/>
    <property type="evidence" value="ECO:0007669"/>
    <property type="project" value="UniProtKB-SubCell"/>
</dbReference>
<evidence type="ECO:0000256" key="5">
    <source>
        <dbReference type="RuleBase" id="RU003516"/>
    </source>
</evidence>
<evidence type="ECO:0000313" key="8">
    <source>
        <dbReference type="EMBL" id="OXV05785.1"/>
    </source>
</evidence>
<reference evidence="8 9" key="1">
    <citation type="journal article" date="2015" name="Environ. Microbiol.">
        <title>Metagenome sequence of Elaphomyces granulatus from sporocarp tissue reveals Ascomycota ectomycorrhizal fingerprints of genome expansion and a Proteobacteria-rich microbiome.</title>
        <authorList>
            <person name="Quandt C.A."/>
            <person name="Kohler A."/>
            <person name="Hesse C.N."/>
            <person name="Sharpton T.J."/>
            <person name="Martin F."/>
            <person name="Spatafora J.W."/>
        </authorList>
    </citation>
    <scope>NUCLEOTIDE SEQUENCE [LARGE SCALE GENOMIC DNA]</scope>
    <source>
        <strain evidence="8 9">OSC145934</strain>
    </source>
</reference>
<proteinExistence type="inferred from homology"/>
<dbReference type="AlphaFoldDB" id="A0A232LNQ9"/>
<keyword evidence="1 5" id="KW-0805">Transcription regulation</keyword>
<name>A0A232LNQ9_9EURO</name>
<comment type="subcellular location">
    <subcellularLocation>
        <location evidence="5">Nucleus</location>
    </subcellularLocation>
</comment>
<evidence type="ECO:0000256" key="6">
    <source>
        <dbReference type="SAM" id="MobiDB-lite"/>
    </source>
</evidence>
<gene>
    <name evidence="8" type="ORF">Egran_06447</name>
</gene>
<evidence type="ECO:0000313" key="9">
    <source>
        <dbReference type="Proteomes" id="UP000243515"/>
    </source>
</evidence>
<dbReference type="InterPro" id="IPR006856">
    <property type="entry name" value="MATalpha_HMGbox"/>
</dbReference>
<evidence type="ECO:0000256" key="4">
    <source>
        <dbReference type="ARBA" id="ARBA00023242"/>
    </source>
</evidence>
<dbReference type="Pfam" id="PF04769">
    <property type="entry name" value="MATalpha_HMGbox"/>
    <property type="match status" value="1"/>
</dbReference>
<keyword evidence="4 5" id="KW-0539">Nucleus</keyword>
<accession>A0A232LNQ9</accession>
<evidence type="ECO:0000256" key="3">
    <source>
        <dbReference type="ARBA" id="ARBA00023163"/>
    </source>
</evidence>
<protein>
    <recommendedName>
        <fullName evidence="7">Alpha box domain-containing protein</fullName>
    </recommendedName>
</protein>
<dbReference type="PROSITE" id="PS51325">
    <property type="entry name" value="ALPHA_BOX"/>
    <property type="match status" value="1"/>
</dbReference>
<feature type="region of interest" description="Disordered" evidence="6">
    <location>
        <begin position="55"/>
        <end position="82"/>
    </location>
</feature>
<feature type="domain" description="Alpha box" evidence="7">
    <location>
        <begin position="85"/>
        <end position="140"/>
    </location>
</feature>
<comment type="similarity">
    <text evidence="5">Belongs to the MATALPHA1 family.</text>
</comment>
<evidence type="ECO:0000256" key="1">
    <source>
        <dbReference type="ARBA" id="ARBA00023015"/>
    </source>
</evidence>
<keyword evidence="3 5" id="KW-0804">Transcription</keyword>